<dbReference type="Proteomes" id="UP000034849">
    <property type="component" value="Unassembled WGS sequence"/>
</dbReference>
<dbReference type="GO" id="GO:0006281">
    <property type="term" value="P:DNA repair"/>
    <property type="evidence" value="ECO:0007669"/>
    <property type="project" value="TreeGrafter"/>
</dbReference>
<dbReference type="EMBL" id="LBSX01000014">
    <property type="protein sequence ID" value="KKQ27145.1"/>
    <property type="molecule type" value="Genomic_DNA"/>
</dbReference>
<dbReference type="PANTHER" id="PTHR43434">
    <property type="entry name" value="PHOSPHOGLYCOLATE PHOSPHATASE"/>
    <property type="match status" value="1"/>
</dbReference>
<dbReference type="Pfam" id="PF13419">
    <property type="entry name" value="HAD_2"/>
    <property type="match status" value="1"/>
</dbReference>
<dbReference type="InterPro" id="IPR041492">
    <property type="entry name" value="HAD_2"/>
</dbReference>
<dbReference type="InterPro" id="IPR050155">
    <property type="entry name" value="HAD-like_hydrolase_sf"/>
</dbReference>
<dbReference type="InterPro" id="IPR023198">
    <property type="entry name" value="PGP-like_dom2"/>
</dbReference>
<dbReference type="SFLD" id="SFLDS00003">
    <property type="entry name" value="Haloacid_Dehalogenase"/>
    <property type="match status" value="1"/>
</dbReference>
<dbReference type="PANTHER" id="PTHR43434:SF1">
    <property type="entry name" value="PHOSPHOGLYCOLATE PHOSPHATASE"/>
    <property type="match status" value="1"/>
</dbReference>
<dbReference type="Gene3D" id="3.40.50.1000">
    <property type="entry name" value="HAD superfamily/HAD-like"/>
    <property type="match status" value="1"/>
</dbReference>
<protein>
    <submittedName>
        <fullName evidence="1">NUDIX hydrolase</fullName>
    </submittedName>
</protein>
<reference evidence="1 2" key="1">
    <citation type="journal article" date="2015" name="Nature">
        <title>rRNA introns, odd ribosomes, and small enigmatic genomes across a large radiation of phyla.</title>
        <authorList>
            <person name="Brown C.T."/>
            <person name="Hug L.A."/>
            <person name="Thomas B.C."/>
            <person name="Sharon I."/>
            <person name="Castelle C.J."/>
            <person name="Singh A."/>
            <person name="Wilkins M.J."/>
            <person name="Williams K.H."/>
            <person name="Banfield J.F."/>
        </authorList>
    </citation>
    <scope>NUCLEOTIDE SEQUENCE [LARGE SCALE GENOMIC DNA]</scope>
</reference>
<evidence type="ECO:0000313" key="1">
    <source>
        <dbReference type="EMBL" id="KKQ27145.1"/>
    </source>
</evidence>
<accession>A0A0G0GLX5</accession>
<sequence length="204" mass="23612">MKNKAFIFDWSGTLCDNFHLFCKVVDNIFPELGRETITQDEIKRNFTLPYMKFWNKYFPELSKEKQNILYEKHLQEAGTAEIYPQVTEIINYLNQNNYQLFILSSDPLSTLLPDVKKSGFAKLISKTIGEVHEKQDTLISLTEEYNLDKNLSYYVGDTFGDVEAGKIAGFKTIGISWGYQHKNELAKSKPDYLIDDIVEIKDVV</sequence>
<dbReference type="GO" id="GO:0008967">
    <property type="term" value="F:phosphoglycolate phosphatase activity"/>
    <property type="evidence" value="ECO:0007669"/>
    <property type="project" value="TreeGrafter"/>
</dbReference>
<dbReference type="Gene3D" id="1.10.150.240">
    <property type="entry name" value="Putative phosphatase, domain 2"/>
    <property type="match status" value="1"/>
</dbReference>
<evidence type="ECO:0000313" key="2">
    <source>
        <dbReference type="Proteomes" id="UP000034849"/>
    </source>
</evidence>
<keyword evidence="1" id="KW-0378">Hydrolase</keyword>
<dbReference type="InterPro" id="IPR023214">
    <property type="entry name" value="HAD_sf"/>
</dbReference>
<dbReference type="GO" id="GO:0005829">
    <property type="term" value="C:cytosol"/>
    <property type="evidence" value="ECO:0007669"/>
    <property type="project" value="TreeGrafter"/>
</dbReference>
<organism evidence="1 2">
    <name type="scientific">Candidatus Magasanikbacteria bacterium GW2011_GWC2_37_14</name>
    <dbReference type="NCBI Taxonomy" id="1619046"/>
    <lineage>
        <taxon>Bacteria</taxon>
        <taxon>Candidatus Magasanikiibacteriota</taxon>
    </lineage>
</organism>
<dbReference type="SUPFAM" id="SSF56784">
    <property type="entry name" value="HAD-like"/>
    <property type="match status" value="1"/>
</dbReference>
<dbReference type="STRING" id="1619046.US42_C0014G0042"/>
<comment type="caution">
    <text evidence="1">The sequence shown here is derived from an EMBL/GenBank/DDBJ whole genome shotgun (WGS) entry which is preliminary data.</text>
</comment>
<dbReference type="AlphaFoldDB" id="A0A0G0GLX5"/>
<name>A0A0G0GLX5_9BACT</name>
<gene>
    <name evidence="1" type="ORF">US42_C0014G0042</name>
</gene>
<dbReference type="SFLD" id="SFLDG01129">
    <property type="entry name" value="C1.5:_HAD__Beta-PGM__Phosphata"/>
    <property type="match status" value="1"/>
</dbReference>
<proteinExistence type="predicted"/>
<dbReference type="InterPro" id="IPR036412">
    <property type="entry name" value="HAD-like_sf"/>
</dbReference>